<evidence type="ECO:0008006" key="4">
    <source>
        <dbReference type="Google" id="ProtNLM"/>
    </source>
</evidence>
<name>A0A448XQL5_9PLAT</name>
<keyword evidence="1" id="KW-0732">Signal</keyword>
<evidence type="ECO:0000256" key="1">
    <source>
        <dbReference type="SAM" id="SignalP"/>
    </source>
</evidence>
<feature type="chain" id="PRO_5019563794" description="Secreted protein" evidence="1">
    <location>
        <begin position="26"/>
        <end position="149"/>
    </location>
</feature>
<evidence type="ECO:0000313" key="2">
    <source>
        <dbReference type="EMBL" id="VEL42449.1"/>
    </source>
</evidence>
<reference evidence="2" key="1">
    <citation type="submission" date="2018-11" db="EMBL/GenBank/DDBJ databases">
        <authorList>
            <consortium name="Pathogen Informatics"/>
        </authorList>
    </citation>
    <scope>NUCLEOTIDE SEQUENCE</scope>
</reference>
<protein>
    <recommendedName>
        <fullName evidence="4">Secreted protein</fullName>
    </recommendedName>
</protein>
<sequence>MVVSSGGDMLFHVVWLCSCVSLESAACGTLEGLGFARRQHIWTMLTKRPCKRGKQMTHLIGEKCGRTKAAISTCSCFQGDLEQRSMSVSPLPCGMSVRLCCMRSTASGAFGTAGFGPLDVVRETFRRGHLPWKLCSSDRRSLSLNSPEF</sequence>
<organism evidence="2 3">
    <name type="scientific">Protopolystoma xenopodis</name>
    <dbReference type="NCBI Taxonomy" id="117903"/>
    <lineage>
        <taxon>Eukaryota</taxon>
        <taxon>Metazoa</taxon>
        <taxon>Spiralia</taxon>
        <taxon>Lophotrochozoa</taxon>
        <taxon>Platyhelminthes</taxon>
        <taxon>Monogenea</taxon>
        <taxon>Polyopisthocotylea</taxon>
        <taxon>Polystomatidea</taxon>
        <taxon>Polystomatidae</taxon>
        <taxon>Protopolystoma</taxon>
    </lineage>
</organism>
<dbReference type="Proteomes" id="UP000784294">
    <property type="component" value="Unassembled WGS sequence"/>
</dbReference>
<proteinExistence type="predicted"/>
<dbReference type="AlphaFoldDB" id="A0A448XQL5"/>
<accession>A0A448XQL5</accession>
<gene>
    <name evidence="2" type="ORF">PXEA_LOCUS35889</name>
</gene>
<feature type="signal peptide" evidence="1">
    <location>
        <begin position="1"/>
        <end position="25"/>
    </location>
</feature>
<evidence type="ECO:0000313" key="3">
    <source>
        <dbReference type="Proteomes" id="UP000784294"/>
    </source>
</evidence>
<keyword evidence="3" id="KW-1185">Reference proteome</keyword>
<dbReference type="EMBL" id="CAAALY010274459">
    <property type="protein sequence ID" value="VEL42449.1"/>
    <property type="molecule type" value="Genomic_DNA"/>
</dbReference>
<comment type="caution">
    <text evidence="2">The sequence shown here is derived from an EMBL/GenBank/DDBJ whole genome shotgun (WGS) entry which is preliminary data.</text>
</comment>